<dbReference type="Proteomes" id="UP000759298">
    <property type="component" value="Unassembled WGS sequence"/>
</dbReference>
<dbReference type="EMBL" id="JAHWXP010000003">
    <property type="protein sequence ID" value="MBY8337382.1"/>
    <property type="molecule type" value="Genomic_DNA"/>
</dbReference>
<gene>
    <name evidence="1" type="ORF">KYN89_09990</name>
</gene>
<organism evidence="1 2">
    <name type="scientific">Alteriqipengyuania abyssalis</name>
    <dbReference type="NCBI Taxonomy" id="2860200"/>
    <lineage>
        <taxon>Bacteria</taxon>
        <taxon>Pseudomonadati</taxon>
        <taxon>Pseudomonadota</taxon>
        <taxon>Alphaproteobacteria</taxon>
        <taxon>Sphingomonadales</taxon>
        <taxon>Erythrobacteraceae</taxon>
        <taxon>Alteriqipengyuania</taxon>
    </lineage>
</organism>
<protein>
    <submittedName>
        <fullName evidence="1">Uncharacterized protein</fullName>
    </submittedName>
</protein>
<keyword evidence="2" id="KW-1185">Reference proteome</keyword>
<evidence type="ECO:0000313" key="2">
    <source>
        <dbReference type="Proteomes" id="UP000759298"/>
    </source>
</evidence>
<name>A0ABS7PE72_9SPHN</name>
<reference evidence="1 2" key="1">
    <citation type="submission" date="2021-07" db="EMBL/GenBank/DDBJ databases">
        <title>Alteriqipengyuania abyssalis NZ-12B nov, sp.nov isolated from deep sea sponge in pacific ocean.</title>
        <authorList>
            <person name="Tareen S."/>
            <person name="Wink J."/>
        </authorList>
    </citation>
    <scope>NUCLEOTIDE SEQUENCE [LARGE SCALE GENOMIC DNA]</scope>
    <source>
        <strain evidence="1 2">NZ-12B</strain>
    </source>
</reference>
<accession>A0ABS7PE72</accession>
<proteinExistence type="predicted"/>
<evidence type="ECO:0000313" key="1">
    <source>
        <dbReference type="EMBL" id="MBY8337382.1"/>
    </source>
</evidence>
<sequence length="166" mass="18865">MLALDSDAFDQDMDGGWRALAKKEGCELAAAELIREWRYAKRAHESILYWHEGQMRAYAGQTDQAIALFRITYHPPEEDADFGWNHYVSGTIAFLARDRDGLRRSIEGLKQVPDSDQRHVTAADGTVFEISWPPNLNVLEAMERCWDRPYREAYSAAACRAPDGVS</sequence>
<comment type="caution">
    <text evidence="1">The sequence shown here is derived from an EMBL/GenBank/DDBJ whole genome shotgun (WGS) entry which is preliminary data.</text>
</comment>